<feature type="coiled-coil region" evidence="1">
    <location>
        <begin position="21"/>
        <end position="48"/>
    </location>
</feature>
<accession>A0A1Y2A3W0</accession>
<evidence type="ECO:0000313" key="3">
    <source>
        <dbReference type="Proteomes" id="UP000193144"/>
    </source>
</evidence>
<reference evidence="2 3" key="1">
    <citation type="submission" date="2016-07" db="EMBL/GenBank/DDBJ databases">
        <title>Pervasive Adenine N6-methylation of Active Genes in Fungi.</title>
        <authorList>
            <consortium name="DOE Joint Genome Institute"/>
            <person name="Mondo S.J."/>
            <person name="Dannebaum R.O."/>
            <person name="Kuo R.C."/>
            <person name="Labutti K."/>
            <person name="Haridas S."/>
            <person name="Kuo A."/>
            <person name="Salamov A."/>
            <person name="Ahrendt S.R."/>
            <person name="Lipzen A."/>
            <person name="Sullivan W."/>
            <person name="Andreopoulos W.B."/>
            <person name="Clum A."/>
            <person name="Lindquist E."/>
            <person name="Daum C."/>
            <person name="Ramamoorthy G.K."/>
            <person name="Gryganskyi A."/>
            <person name="Culley D."/>
            <person name="Magnuson J.K."/>
            <person name="James T.Y."/>
            <person name="O'Malley M.A."/>
            <person name="Stajich J.E."/>
            <person name="Spatafora J.W."/>
            <person name="Visel A."/>
            <person name="Grigoriev I.V."/>
        </authorList>
    </citation>
    <scope>NUCLEOTIDE SEQUENCE [LARGE SCALE GENOMIC DNA]</scope>
    <source>
        <strain evidence="2 3">CBS 115471</strain>
    </source>
</reference>
<keyword evidence="3" id="KW-1185">Reference proteome</keyword>
<organism evidence="2 3">
    <name type="scientific">Clohesyomyces aquaticus</name>
    <dbReference type="NCBI Taxonomy" id="1231657"/>
    <lineage>
        <taxon>Eukaryota</taxon>
        <taxon>Fungi</taxon>
        <taxon>Dikarya</taxon>
        <taxon>Ascomycota</taxon>
        <taxon>Pezizomycotina</taxon>
        <taxon>Dothideomycetes</taxon>
        <taxon>Pleosporomycetidae</taxon>
        <taxon>Pleosporales</taxon>
        <taxon>Lindgomycetaceae</taxon>
        <taxon>Clohesyomyces</taxon>
    </lineage>
</organism>
<comment type="caution">
    <text evidence="2">The sequence shown here is derived from an EMBL/GenBank/DDBJ whole genome shotgun (WGS) entry which is preliminary data.</text>
</comment>
<dbReference type="Proteomes" id="UP000193144">
    <property type="component" value="Unassembled WGS sequence"/>
</dbReference>
<evidence type="ECO:0000313" key="2">
    <source>
        <dbReference type="EMBL" id="ORY16705.1"/>
    </source>
</evidence>
<gene>
    <name evidence="2" type="ORF">BCR34DRAFT_661251</name>
</gene>
<protein>
    <submittedName>
        <fullName evidence="2">Uncharacterized protein</fullName>
    </submittedName>
</protein>
<dbReference type="EMBL" id="MCFA01000016">
    <property type="protein sequence ID" value="ORY16705.1"/>
    <property type="molecule type" value="Genomic_DNA"/>
</dbReference>
<sequence length="210" mass="23895">MSQNLEPLAQDATTEEPEEHIRRLNKKIKFLEGEERALSIRVREMETENRVLVDENKQNLRRSFQRKSSSCFGIGTWIPAELDLPSETTKSNAISYDPKQSSVSVRNVYDIRRDGGGYYAKLPSRTSQTIHVFIESKAHTIGSYRRLCVLPHSRVPVGFVSHSTIHLKRLGLRTRLGILIGKIERVYIISDTESLESKLSTNQPSGTSKR</sequence>
<name>A0A1Y2A3W0_9PLEO</name>
<proteinExistence type="predicted"/>
<evidence type="ECO:0000256" key="1">
    <source>
        <dbReference type="SAM" id="Coils"/>
    </source>
</evidence>
<keyword evidence="1" id="KW-0175">Coiled coil</keyword>
<dbReference type="AlphaFoldDB" id="A0A1Y2A3W0"/>